<evidence type="ECO:0000313" key="2">
    <source>
        <dbReference type="Proteomes" id="UP000199440"/>
    </source>
</evidence>
<proteinExistence type="predicted"/>
<protein>
    <recommendedName>
        <fullName evidence="3">DUF3570 domain-containing protein</fullName>
    </recommendedName>
</protein>
<keyword evidence="2" id="KW-1185">Reference proteome</keyword>
<sequence length="488" mass="55244">MKKYLSTMLRCNCRQREMNVLRPIFKFIVRLPRVPTAEDLVVVVDVTSLGGQYTKNTTNFSFLKETALLFALLTCFWAVGQEEDTSYKKRVLEASEVNLVFSYYGQKGDHAAVSGGEGTEKLTDAASSIIVQLPLNPDDVLTVDVGISAYTSASSSNVNPLDGDPSQIVSPFSASSGASRSDQLVHFNPSLEHSSEDRNKIWNINAYIASEYDYFSLGIGGGYTYAFNEKNTELSLNGKLYFDKWNPQYPIELRAGFFDNRILGSGNYEPSFTAFDKENRNSYSLSLAISQILGKRLQGSVFMDVVMQNGLLSTPFQRVYFRDTNDFFIDDFQLADDVEHLPDSRFKIPIGARLNYYLNDAVVLRSYYRYYADDWGISAHTASLEVPVKLGDSFTLYPTYRFYSQTKADYFYEKETALSTYDFYSSDYDLSKYTAHQYGVGVQYKDIFTKTRVFMFGLKAIQLRFSKYDRSDGLGAFITTLGTTFIAD</sequence>
<dbReference type="Proteomes" id="UP000199440">
    <property type="component" value="Unassembled WGS sequence"/>
</dbReference>
<gene>
    <name evidence="1" type="ORF">SAMN04488514_11814</name>
</gene>
<dbReference type="EMBL" id="FNGV01000018">
    <property type="protein sequence ID" value="SDM96076.1"/>
    <property type="molecule type" value="Genomic_DNA"/>
</dbReference>
<evidence type="ECO:0000313" key="1">
    <source>
        <dbReference type="EMBL" id="SDM96076.1"/>
    </source>
</evidence>
<accession>A0A1G9XI14</accession>
<dbReference type="Pfam" id="PF12094">
    <property type="entry name" value="DUF3570"/>
    <property type="match status" value="1"/>
</dbReference>
<dbReference type="STRING" id="192904.SAMN04488514_11814"/>
<organism evidence="1 2">
    <name type="scientific">Kriegella aquimaris</name>
    <dbReference type="NCBI Taxonomy" id="192904"/>
    <lineage>
        <taxon>Bacteria</taxon>
        <taxon>Pseudomonadati</taxon>
        <taxon>Bacteroidota</taxon>
        <taxon>Flavobacteriia</taxon>
        <taxon>Flavobacteriales</taxon>
        <taxon>Flavobacteriaceae</taxon>
        <taxon>Kriegella</taxon>
    </lineage>
</organism>
<name>A0A1G9XI14_9FLAO</name>
<evidence type="ECO:0008006" key="3">
    <source>
        <dbReference type="Google" id="ProtNLM"/>
    </source>
</evidence>
<dbReference type="InterPro" id="IPR021953">
    <property type="entry name" value="DUF3570"/>
</dbReference>
<reference evidence="2" key="1">
    <citation type="submission" date="2016-10" db="EMBL/GenBank/DDBJ databases">
        <authorList>
            <person name="Varghese N."/>
            <person name="Submissions S."/>
        </authorList>
    </citation>
    <scope>NUCLEOTIDE SEQUENCE [LARGE SCALE GENOMIC DNA]</scope>
    <source>
        <strain evidence="2">DSM 19886</strain>
    </source>
</reference>
<dbReference type="AlphaFoldDB" id="A0A1G9XI14"/>